<evidence type="ECO:0000256" key="1">
    <source>
        <dbReference type="SAM" id="MobiDB-lite"/>
    </source>
</evidence>
<keyword evidence="4" id="KW-1185">Reference proteome</keyword>
<organism evidence="3 4">
    <name type="scientific">Raphidocelis subcapitata</name>
    <dbReference type="NCBI Taxonomy" id="307507"/>
    <lineage>
        <taxon>Eukaryota</taxon>
        <taxon>Viridiplantae</taxon>
        <taxon>Chlorophyta</taxon>
        <taxon>core chlorophytes</taxon>
        <taxon>Chlorophyceae</taxon>
        <taxon>CS clade</taxon>
        <taxon>Sphaeropleales</taxon>
        <taxon>Selenastraceae</taxon>
        <taxon>Raphidocelis</taxon>
    </lineage>
</organism>
<evidence type="ECO:0000259" key="2">
    <source>
        <dbReference type="PROSITE" id="PS51089"/>
    </source>
</evidence>
<protein>
    <recommendedName>
        <fullName evidence="2">HP domain-containing protein</fullName>
    </recommendedName>
</protein>
<dbReference type="InParanoid" id="A0A2V0P5W7"/>
<dbReference type="EMBL" id="BDRX01000061">
    <property type="protein sequence ID" value="GBF95236.1"/>
    <property type="molecule type" value="Genomic_DNA"/>
</dbReference>
<dbReference type="SMART" id="SM00153">
    <property type="entry name" value="VHP"/>
    <property type="match status" value="1"/>
</dbReference>
<dbReference type="Gene3D" id="1.10.950.10">
    <property type="entry name" value="Villin headpiece domain"/>
    <property type="match status" value="1"/>
</dbReference>
<dbReference type="GO" id="GO:0007010">
    <property type="term" value="P:cytoskeleton organization"/>
    <property type="evidence" value="ECO:0007669"/>
    <property type="project" value="InterPro"/>
</dbReference>
<name>A0A2V0P5W7_9CHLO</name>
<accession>A0A2V0P5W7</accession>
<dbReference type="PROSITE" id="PS51089">
    <property type="entry name" value="HP"/>
    <property type="match status" value="1"/>
</dbReference>
<dbReference type="SUPFAM" id="SSF47050">
    <property type="entry name" value="VHP, Villin headpiece domain"/>
    <property type="match status" value="1"/>
</dbReference>
<dbReference type="InterPro" id="IPR036886">
    <property type="entry name" value="Villin_headpiece_dom_sf"/>
</dbReference>
<dbReference type="STRING" id="307507.A0A2V0P5W7"/>
<dbReference type="Proteomes" id="UP000247498">
    <property type="component" value="Unassembled WGS sequence"/>
</dbReference>
<dbReference type="GO" id="GO:0003779">
    <property type="term" value="F:actin binding"/>
    <property type="evidence" value="ECO:0007669"/>
    <property type="project" value="InterPro"/>
</dbReference>
<feature type="region of interest" description="Disordered" evidence="1">
    <location>
        <begin position="191"/>
        <end position="214"/>
    </location>
</feature>
<feature type="compositionally biased region" description="Polar residues" evidence="1">
    <location>
        <begin position="25"/>
        <end position="40"/>
    </location>
</feature>
<feature type="compositionally biased region" description="Low complexity" evidence="1">
    <location>
        <begin position="73"/>
        <end position="101"/>
    </location>
</feature>
<feature type="compositionally biased region" description="Basic and acidic residues" evidence="1">
    <location>
        <begin position="1"/>
        <end position="11"/>
    </location>
</feature>
<evidence type="ECO:0000313" key="3">
    <source>
        <dbReference type="EMBL" id="GBF95236.1"/>
    </source>
</evidence>
<proteinExistence type="predicted"/>
<comment type="caution">
    <text evidence="3">The sequence shown here is derived from an EMBL/GenBank/DDBJ whole genome shotgun (WGS) entry which is preliminary data.</text>
</comment>
<sequence>MSTAEAEKKVGELNGAANGAGDSPLETQGSTSSLKGQPSAGSDPAGLETPSKKKKNKKGRKSLDKASEDHVPAAEGGASALASAASADHGALAEVEPAAAAKSGGGADEAGEQQHKQQHGAAAAAAAAAAAGSRSATDMANPLGASRGSLLAATAQINPDAELVRASDPLDEVRAASLSVTDLSKQLKEQFATASTGGSGEGARDSTAGGVVRRDSTGNMASLTQHDLVNTANVALVLQAGEFKMKPGVDFVPYAQLQELRLEDGLDVSRKEEYLSDAEFETVFGMDKADFKAMPAWKRINAKKSKGLF</sequence>
<dbReference type="OrthoDB" id="6375767at2759"/>
<feature type="compositionally biased region" description="Basic and acidic residues" evidence="1">
    <location>
        <begin position="61"/>
        <end position="72"/>
    </location>
</feature>
<dbReference type="Pfam" id="PF02209">
    <property type="entry name" value="VHP"/>
    <property type="match status" value="1"/>
</dbReference>
<gene>
    <name evidence="3" type="ORF">Rsub_07951</name>
</gene>
<reference evidence="3 4" key="1">
    <citation type="journal article" date="2018" name="Sci. Rep.">
        <title>Raphidocelis subcapitata (=Pseudokirchneriella subcapitata) provides an insight into genome evolution and environmental adaptations in the Sphaeropleales.</title>
        <authorList>
            <person name="Suzuki S."/>
            <person name="Yamaguchi H."/>
            <person name="Nakajima N."/>
            <person name="Kawachi M."/>
        </authorList>
    </citation>
    <scope>NUCLEOTIDE SEQUENCE [LARGE SCALE GENOMIC DNA]</scope>
    <source>
        <strain evidence="3 4">NIES-35</strain>
    </source>
</reference>
<dbReference type="InterPro" id="IPR003128">
    <property type="entry name" value="Villin_headpiece"/>
</dbReference>
<evidence type="ECO:0000313" key="4">
    <source>
        <dbReference type="Proteomes" id="UP000247498"/>
    </source>
</evidence>
<feature type="region of interest" description="Disordered" evidence="1">
    <location>
        <begin position="1"/>
        <end position="125"/>
    </location>
</feature>
<dbReference type="AlphaFoldDB" id="A0A2V0P5W7"/>
<feature type="domain" description="HP" evidence="2">
    <location>
        <begin position="246"/>
        <end position="309"/>
    </location>
</feature>